<reference evidence="2" key="1">
    <citation type="submission" date="2022-11" db="EMBL/GenBank/DDBJ databases">
        <title>Nonomuraea corallina sp. nov., a new species of the genus Nonomuraea isolated from sea side sediment in Thai sea.</title>
        <authorList>
            <person name="Ngamcharungchit C."/>
            <person name="Matsumoto A."/>
            <person name="Suriyachadkun C."/>
            <person name="Panbangred W."/>
            <person name="Inahashi Y."/>
            <person name="Intra B."/>
        </authorList>
    </citation>
    <scope>NUCLEOTIDE SEQUENCE</scope>
    <source>
        <strain evidence="2">MCN248</strain>
    </source>
</reference>
<evidence type="ECO:0000313" key="2">
    <source>
        <dbReference type="EMBL" id="MDA0632448.1"/>
    </source>
</evidence>
<accession>A0ABT4S5X5</accession>
<keyword evidence="1" id="KW-0812">Transmembrane</keyword>
<sequence>MTEAPHALTVHGLGRRSRTLFRAVAAVAVVMMLGGSGCAGSGVKASYRPALLPVKLEWGNGNINITGETSIVTPVGVFSVGLEHSVVAKKADALYVIFRNRHASLPGSSVAGVDHIYEVMSGGGRFVAVVNGTATIEISDQEVLIDVTDGALKVVEFKGAQAVVQEQQGGVALRWQQFWDDCFYSPMGLSRWAYDDSTIDSWYGLGFLWFLFRLFFALILGVVDLVLTVGCFLAAVGFLVAGQTGRNIVYGVEVLVFLFVLFAGSRLA</sequence>
<evidence type="ECO:0000256" key="1">
    <source>
        <dbReference type="SAM" id="Phobius"/>
    </source>
</evidence>
<feature type="transmembrane region" description="Helical" evidence="1">
    <location>
        <begin position="20"/>
        <end position="43"/>
    </location>
</feature>
<evidence type="ECO:0000313" key="3">
    <source>
        <dbReference type="Proteomes" id="UP001144036"/>
    </source>
</evidence>
<dbReference type="EMBL" id="JAPNNL010000007">
    <property type="protein sequence ID" value="MDA0632448.1"/>
    <property type="molecule type" value="Genomic_DNA"/>
</dbReference>
<protein>
    <submittedName>
        <fullName evidence="2">Uncharacterized protein</fullName>
    </submittedName>
</protein>
<comment type="caution">
    <text evidence="2">The sequence shown here is derived from an EMBL/GenBank/DDBJ whole genome shotgun (WGS) entry which is preliminary data.</text>
</comment>
<dbReference type="Proteomes" id="UP001144036">
    <property type="component" value="Unassembled WGS sequence"/>
</dbReference>
<feature type="transmembrane region" description="Helical" evidence="1">
    <location>
        <begin position="214"/>
        <end position="241"/>
    </location>
</feature>
<feature type="transmembrane region" description="Helical" evidence="1">
    <location>
        <begin position="247"/>
        <end position="264"/>
    </location>
</feature>
<name>A0ABT4S5X5_9ACTN</name>
<keyword evidence="3" id="KW-1185">Reference proteome</keyword>
<keyword evidence="1" id="KW-1133">Transmembrane helix</keyword>
<keyword evidence="1" id="KW-0472">Membrane</keyword>
<gene>
    <name evidence="2" type="ORF">OUY22_03400</name>
</gene>
<proteinExistence type="predicted"/>
<organism evidence="2 3">
    <name type="scientific">Nonomuraea corallina</name>
    <dbReference type="NCBI Taxonomy" id="2989783"/>
    <lineage>
        <taxon>Bacteria</taxon>
        <taxon>Bacillati</taxon>
        <taxon>Actinomycetota</taxon>
        <taxon>Actinomycetes</taxon>
        <taxon>Streptosporangiales</taxon>
        <taxon>Streptosporangiaceae</taxon>
        <taxon>Nonomuraea</taxon>
    </lineage>
</organism>
<dbReference type="RefSeq" id="WP_270153218.1">
    <property type="nucleotide sequence ID" value="NZ_JAPNNL010000007.1"/>
</dbReference>